<gene>
    <name evidence="1" type="ORF">LCGC14_2726840</name>
</gene>
<proteinExistence type="predicted"/>
<organism evidence="1">
    <name type="scientific">marine sediment metagenome</name>
    <dbReference type="NCBI Taxonomy" id="412755"/>
    <lineage>
        <taxon>unclassified sequences</taxon>
        <taxon>metagenomes</taxon>
        <taxon>ecological metagenomes</taxon>
    </lineage>
</organism>
<sequence>VIVADDMPRQVRKLHDEIFGRNYLLCVAFQGEPFALDPITMGETEWPVWKRGTA</sequence>
<evidence type="ECO:0000313" key="1">
    <source>
        <dbReference type="EMBL" id="KKK90065.1"/>
    </source>
</evidence>
<reference evidence="1" key="1">
    <citation type="journal article" date="2015" name="Nature">
        <title>Complex archaea that bridge the gap between prokaryotes and eukaryotes.</title>
        <authorList>
            <person name="Spang A."/>
            <person name="Saw J.H."/>
            <person name="Jorgensen S.L."/>
            <person name="Zaremba-Niedzwiedzka K."/>
            <person name="Martijn J."/>
            <person name="Lind A.E."/>
            <person name="van Eijk R."/>
            <person name="Schleper C."/>
            <person name="Guy L."/>
            <person name="Ettema T.J."/>
        </authorList>
    </citation>
    <scope>NUCLEOTIDE SEQUENCE</scope>
</reference>
<protein>
    <submittedName>
        <fullName evidence="1">Uncharacterized protein</fullName>
    </submittedName>
</protein>
<dbReference type="AlphaFoldDB" id="A0A0F8ZVW0"/>
<feature type="non-terminal residue" evidence="1">
    <location>
        <position position="1"/>
    </location>
</feature>
<name>A0A0F8ZVW0_9ZZZZ</name>
<accession>A0A0F8ZVW0</accession>
<comment type="caution">
    <text evidence="1">The sequence shown here is derived from an EMBL/GenBank/DDBJ whole genome shotgun (WGS) entry which is preliminary data.</text>
</comment>
<dbReference type="EMBL" id="LAZR01049260">
    <property type="protein sequence ID" value="KKK90065.1"/>
    <property type="molecule type" value="Genomic_DNA"/>
</dbReference>